<evidence type="ECO:0000256" key="2">
    <source>
        <dbReference type="ARBA" id="ARBA00009173"/>
    </source>
</evidence>
<dbReference type="AlphaFoldDB" id="A0A0F0CRQ5"/>
<dbReference type="PANTHER" id="PTHR42989:SF1">
    <property type="entry name" value="FORMATE HYDROGENLYASE SUBUNIT 7-RELATED"/>
    <property type="match status" value="1"/>
</dbReference>
<dbReference type="PANTHER" id="PTHR42989">
    <property type="entry name" value="HYDROGENASE-4 COMPONENT I"/>
    <property type="match status" value="1"/>
</dbReference>
<comment type="similarity">
    <text evidence="2">Belongs to the complex I 20 kDa subunit family.</text>
</comment>
<dbReference type="Gene3D" id="3.40.630.30">
    <property type="match status" value="1"/>
</dbReference>
<keyword evidence="5" id="KW-0408">Iron</keyword>
<dbReference type="GO" id="GO:0051539">
    <property type="term" value="F:4 iron, 4 sulfur cluster binding"/>
    <property type="evidence" value="ECO:0007669"/>
    <property type="project" value="UniProtKB-KW"/>
</dbReference>
<keyword evidence="3" id="KW-0004">4Fe-4S</keyword>
<dbReference type="InterPro" id="IPR052375">
    <property type="entry name" value="Complex_I_20kDa-like"/>
</dbReference>
<dbReference type="InterPro" id="IPR006137">
    <property type="entry name" value="NADH_UbQ_OxRdtase-like_20kDa"/>
</dbReference>
<organism evidence="8 9">
    <name type="scientific">Candidatus Omnitrophus magneticus</name>
    <dbReference type="NCBI Taxonomy" id="1609969"/>
    <lineage>
        <taxon>Bacteria</taxon>
        <taxon>Pseudomonadati</taxon>
        <taxon>Candidatus Omnitrophota</taxon>
        <taxon>Candidatus Omnitrophus</taxon>
    </lineage>
</organism>
<name>A0A0F0CRQ5_9BACT</name>
<reference evidence="8 9" key="1">
    <citation type="submission" date="2015-02" db="EMBL/GenBank/DDBJ databases">
        <title>Single-cell genomics of uncultivated deep-branching MTB reveals a conserved set of magnetosome genes.</title>
        <authorList>
            <person name="Kolinko S."/>
            <person name="Richter M."/>
            <person name="Glockner F.O."/>
            <person name="Brachmann A."/>
            <person name="Schuler D."/>
        </authorList>
    </citation>
    <scope>NUCLEOTIDE SEQUENCE [LARGE SCALE GENOMIC DNA]</scope>
    <source>
        <strain evidence="8">SKK-01</strain>
    </source>
</reference>
<keyword evidence="6" id="KW-0411">Iron-sulfur</keyword>
<sequence length="305" mass="34443">MSFLKKSPWIIHYDGSSCNGCDIEVLACLTPVYDVERFGIINTGNPKHADILLITGSINEQNREVVYNIYQQMPEPKVVVAIGICATSGGIFRECYNVMGGVDKVIPVDVYVPGCSARPEHIIDGVIAALKVLEERRKKILEIESGKEAIIIETAIPSDAEEILTLQKLSYQSEAELYNDFSLTPLKQTLDEMREDINKKLVLKAVIKGQIAGSVRAYLENETCLIQRLILHPLSRHLGIKTKLMGEIEKIFSHAKKYEVFAGNKSDRWIYFYKKLGYKIFKSAKVSEKRDRVYLEKNNLNSKLG</sequence>
<dbReference type="Pfam" id="PF01058">
    <property type="entry name" value="Oxidored_q6"/>
    <property type="match status" value="1"/>
</dbReference>
<evidence type="ECO:0000313" key="9">
    <source>
        <dbReference type="Proteomes" id="UP000033428"/>
    </source>
</evidence>
<dbReference type="EMBL" id="JYNY01000032">
    <property type="protein sequence ID" value="KJJ85972.1"/>
    <property type="molecule type" value="Genomic_DNA"/>
</dbReference>
<evidence type="ECO:0000256" key="6">
    <source>
        <dbReference type="ARBA" id="ARBA00023014"/>
    </source>
</evidence>
<evidence type="ECO:0000256" key="4">
    <source>
        <dbReference type="ARBA" id="ARBA00022723"/>
    </source>
</evidence>
<comment type="cofactor">
    <cofactor evidence="1">
        <name>[4Fe-4S] cluster</name>
        <dbReference type="ChEBI" id="CHEBI:49883"/>
    </cofactor>
</comment>
<evidence type="ECO:0000256" key="1">
    <source>
        <dbReference type="ARBA" id="ARBA00001966"/>
    </source>
</evidence>
<dbReference type="Pfam" id="PF13673">
    <property type="entry name" value="Acetyltransf_10"/>
    <property type="match status" value="1"/>
</dbReference>
<dbReference type="Gene3D" id="3.40.50.12280">
    <property type="match status" value="1"/>
</dbReference>
<dbReference type="InterPro" id="IPR000182">
    <property type="entry name" value="GNAT_dom"/>
</dbReference>
<evidence type="ECO:0000256" key="3">
    <source>
        <dbReference type="ARBA" id="ARBA00022485"/>
    </source>
</evidence>
<proteinExistence type="inferred from homology"/>
<dbReference type="Proteomes" id="UP000033428">
    <property type="component" value="Unassembled WGS sequence"/>
</dbReference>
<dbReference type="GO" id="GO:0046872">
    <property type="term" value="F:metal ion binding"/>
    <property type="evidence" value="ECO:0007669"/>
    <property type="project" value="UniProtKB-KW"/>
</dbReference>
<keyword evidence="9" id="KW-1185">Reference proteome</keyword>
<protein>
    <submittedName>
        <fullName evidence="8">Ech hydrogenase subunit C</fullName>
    </submittedName>
</protein>
<dbReference type="SUPFAM" id="SSF55729">
    <property type="entry name" value="Acyl-CoA N-acyltransferases (Nat)"/>
    <property type="match status" value="1"/>
</dbReference>
<dbReference type="PATRIC" id="fig|1609969.3.peg.192"/>
<dbReference type="PROSITE" id="PS51186">
    <property type="entry name" value="GNAT"/>
    <property type="match status" value="1"/>
</dbReference>
<feature type="domain" description="N-acetyltransferase" evidence="7">
    <location>
        <begin position="150"/>
        <end position="300"/>
    </location>
</feature>
<keyword evidence="4" id="KW-0479">Metal-binding</keyword>
<evidence type="ECO:0000256" key="5">
    <source>
        <dbReference type="ARBA" id="ARBA00023004"/>
    </source>
</evidence>
<dbReference type="SUPFAM" id="SSF56770">
    <property type="entry name" value="HydA/Nqo6-like"/>
    <property type="match status" value="1"/>
</dbReference>
<dbReference type="GO" id="GO:0016747">
    <property type="term" value="F:acyltransferase activity, transferring groups other than amino-acyl groups"/>
    <property type="evidence" value="ECO:0007669"/>
    <property type="project" value="InterPro"/>
</dbReference>
<comment type="caution">
    <text evidence="8">The sequence shown here is derived from an EMBL/GenBank/DDBJ whole genome shotgun (WGS) entry which is preliminary data.</text>
</comment>
<accession>A0A0F0CRQ5</accession>
<dbReference type="NCBIfam" id="NF005012">
    <property type="entry name" value="PRK06411.1"/>
    <property type="match status" value="1"/>
</dbReference>
<dbReference type="InterPro" id="IPR016181">
    <property type="entry name" value="Acyl_CoA_acyltransferase"/>
</dbReference>
<evidence type="ECO:0000259" key="7">
    <source>
        <dbReference type="PROSITE" id="PS51186"/>
    </source>
</evidence>
<evidence type="ECO:0000313" key="8">
    <source>
        <dbReference type="EMBL" id="KJJ85972.1"/>
    </source>
</evidence>
<gene>
    <name evidence="8" type="ORF">OMAG_000156</name>
</gene>